<reference evidence="1" key="1">
    <citation type="submission" date="2023-07" db="EMBL/GenBank/DDBJ databases">
        <title>Chromosome-level genome assembly of Artemia franciscana.</title>
        <authorList>
            <person name="Jo E."/>
        </authorList>
    </citation>
    <scope>NUCLEOTIDE SEQUENCE</scope>
    <source>
        <tissue evidence="1">Whole body</tissue>
    </source>
</reference>
<evidence type="ECO:0008006" key="3">
    <source>
        <dbReference type="Google" id="ProtNLM"/>
    </source>
</evidence>
<accession>A0AA88IJF5</accession>
<evidence type="ECO:0000313" key="2">
    <source>
        <dbReference type="Proteomes" id="UP001187531"/>
    </source>
</evidence>
<evidence type="ECO:0000313" key="1">
    <source>
        <dbReference type="EMBL" id="KAK2728091.1"/>
    </source>
</evidence>
<dbReference type="Proteomes" id="UP001187531">
    <property type="component" value="Unassembled WGS sequence"/>
</dbReference>
<keyword evidence="2" id="KW-1185">Reference proteome</keyword>
<dbReference type="EMBL" id="JAVRJZ010000001">
    <property type="protein sequence ID" value="KAK2728091.1"/>
    <property type="molecule type" value="Genomic_DNA"/>
</dbReference>
<protein>
    <recommendedName>
        <fullName evidence="3">Tick transposon</fullName>
    </recommendedName>
</protein>
<gene>
    <name evidence="1" type="ORF">QYM36_008537</name>
</gene>
<dbReference type="PANTHER" id="PTHR47510">
    <property type="entry name" value="REVERSE TRANSCRIPTASE DOMAIN-CONTAINING PROTEIN"/>
    <property type="match status" value="1"/>
</dbReference>
<dbReference type="PANTHER" id="PTHR47510:SF3">
    <property type="entry name" value="ENDO_EXONUCLEASE_PHOSPHATASE DOMAIN-CONTAINING PROTEIN"/>
    <property type="match status" value="1"/>
</dbReference>
<organism evidence="1 2">
    <name type="scientific">Artemia franciscana</name>
    <name type="common">Brine shrimp</name>
    <name type="synonym">Artemia sanfranciscana</name>
    <dbReference type="NCBI Taxonomy" id="6661"/>
    <lineage>
        <taxon>Eukaryota</taxon>
        <taxon>Metazoa</taxon>
        <taxon>Ecdysozoa</taxon>
        <taxon>Arthropoda</taxon>
        <taxon>Crustacea</taxon>
        <taxon>Branchiopoda</taxon>
        <taxon>Anostraca</taxon>
        <taxon>Artemiidae</taxon>
        <taxon>Artemia</taxon>
    </lineage>
</organism>
<comment type="caution">
    <text evidence="1">The sequence shown here is derived from an EMBL/GenBank/DDBJ whole genome shotgun (WGS) entry which is preliminary data.</text>
</comment>
<dbReference type="AlphaFoldDB" id="A0AA88IJF5"/>
<name>A0AA88IJF5_ARTSF</name>
<proteinExistence type="predicted"/>
<sequence>MLTKRHFNKELTNHRLHLRKETAKNILENPSPLWKPHSKHRKAHNEMVSDISEDKWVQYSADEFKYPEESRNHNFATQLDSVVTKEPNNFEASSFDIAFQKPWADKKLLYMIQHRNYLFKHYLSKPNDDNRAQFIEYRNKTNSLRRRKMKNYYAAYFEENKNDPKKTWKGINEVIKGTKKKQIIAIQANDRIGDNPVEVAELFADHFSNIGKRIQSKIPSDQPSTLEFEDNRGDGNQMNIEPCTTDEVNKIVASVKSNSAGIDGLNLRALKSILPTVVPILVYLINLSFKEGQFFS</sequence>